<name>M0PAP0_9EURY</name>
<protein>
    <recommendedName>
        <fullName evidence="2">DUF8135 domain-containing protein</fullName>
    </recommendedName>
</protein>
<feature type="region of interest" description="Disordered" evidence="1">
    <location>
        <begin position="1"/>
        <end position="22"/>
    </location>
</feature>
<comment type="caution">
    <text evidence="3">The sequence shown here is derived from an EMBL/GenBank/DDBJ whole genome shotgun (WGS) entry which is preliminary data.</text>
</comment>
<sequence>VGEFGGPGPGANRTDAGLGDRFGGADAGVERVVSKRTYCQQCPHFSAPPDVACDHEGTSIVEAVGFDEFRVRNCPMVDDDDPTFDTPHEE</sequence>
<dbReference type="PATRIC" id="fig|1230456.3.peg.1027"/>
<dbReference type="AlphaFoldDB" id="M0PAP0"/>
<reference evidence="3 4" key="1">
    <citation type="journal article" date="2014" name="PLoS Genet.">
        <title>Phylogenetically driven sequencing of extremely halophilic archaea reveals strategies for static and dynamic osmo-response.</title>
        <authorList>
            <person name="Becker E.A."/>
            <person name="Seitzer P.M."/>
            <person name="Tritt A."/>
            <person name="Larsen D."/>
            <person name="Krusor M."/>
            <person name="Yao A.I."/>
            <person name="Wu D."/>
            <person name="Madern D."/>
            <person name="Eisen J.A."/>
            <person name="Darling A.E."/>
            <person name="Facciotti M.T."/>
        </authorList>
    </citation>
    <scope>NUCLEOTIDE SEQUENCE [LARGE SCALE GENOMIC DNA]</scope>
    <source>
        <strain evidence="3 4">JCM 14978</strain>
    </source>
</reference>
<evidence type="ECO:0000259" key="2">
    <source>
        <dbReference type="Pfam" id="PF26456"/>
    </source>
</evidence>
<keyword evidence="4" id="KW-1185">Reference proteome</keyword>
<feature type="non-terminal residue" evidence="3">
    <location>
        <position position="1"/>
    </location>
</feature>
<organism evidence="3 4">
    <name type="scientific">Halorubrum kocurii JCM 14978</name>
    <dbReference type="NCBI Taxonomy" id="1230456"/>
    <lineage>
        <taxon>Archaea</taxon>
        <taxon>Methanobacteriati</taxon>
        <taxon>Methanobacteriota</taxon>
        <taxon>Stenosarchaea group</taxon>
        <taxon>Halobacteria</taxon>
        <taxon>Halobacteriales</taxon>
        <taxon>Haloferacaceae</taxon>
        <taxon>Halorubrum</taxon>
    </lineage>
</organism>
<proteinExistence type="predicted"/>
<evidence type="ECO:0000313" key="4">
    <source>
        <dbReference type="Proteomes" id="UP000011546"/>
    </source>
</evidence>
<accession>M0PAP0</accession>
<gene>
    <name evidence="3" type="ORF">C468_05293</name>
</gene>
<evidence type="ECO:0000313" key="3">
    <source>
        <dbReference type="EMBL" id="EMA65895.1"/>
    </source>
</evidence>
<dbReference type="InterPro" id="IPR058448">
    <property type="entry name" value="DUF8135"/>
</dbReference>
<feature type="domain" description="DUF8135" evidence="2">
    <location>
        <begin position="31"/>
        <end position="80"/>
    </location>
</feature>
<dbReference type="Pfam" id="PF26456">
    <property type="entry name" value="DUF8135"/>
    <property type="match status" value="1"/>
</dbReference>
<evidence type="ECO:0000256" key="1">
    <source>
        <dbReference type="SAM" id="MobiDB-lite"/>
    </source>
</evidence>
<dbReference type="Proteomes" id="UP000011546">
    <property type="component" value="Unassembled WGS sequence"/>
</dbReference>
<dbReference type="EMBL" id="AOJH01000039">
    <property type="protein sequence ID" value="EMA65895.1"/>
    <property type="molecule type" value="Genomic_DNA"/>
</dbReference>